<evidence type="ECO:0000256" key="3">
    <source>
        <dbReference type="SAM" id="Phobius"/>
    </source>
</evidence>
<name>A0A484MJD9_9ASTE</name>
<dbReference type="CDD" id="cd04216">
    <property type="entry name" value="Phytocyanin"/>
    <property type="match status" value="1"/>
</dbReference>
<organism evidence="6 7">
    <name type="scientific">Cuscuta campestris</name>
    <dbReference type="NCBI Taxonomy" id="132261"/>
    <lineage>
        <taxon>Eukaryota</taxon>
        <taxon>Viridiplantae</taxon>
        <taxon>Streptophyta</taxon>
        <taxon>Embryophyta</taxon>
        <taxon>Tracheophyta</taxon>
        <taxon>Spermatophyta</taxon>
        <taxon>Magnoliopsida</taxon>
        <taxon>eudicotyledons</taxon>
        <taxon>Gunneridae</taxon>
        <taxon>Pentapetalae</taxon>
        <taxon>asterids</taxon>
        <taxon>lamiids</taxon>
        <taxon>Solanales</taxon>
        <taxon>Convolvulaceae</taxon>
        <taxon>Cuscuteae</taxon>
        <taxon>Cuscuta</taxon>
        <taxon>Cuscuta subgen. Grammica</taxon>
        <taxon>Cuscuta sect. Cleistogrammica</taxon>
    </lineage>
</organism>
<evidence type="ECO:0000256" key="2">
    <source>
        <dbReference type="ARBA" id="ARBA00023180"/>
    </source>
</evidence>
<dbReference type="EMBL" id="OOIL02003702">
    <property type="protein sequence ID" value="VFQ88915.1"/>
    <property type="molecule type" value="Genomic_DNA"/>
</dbReference>
<reference evidence="6" key="1">
    <citation type="submission" date="2018-04" db="EMBL/GenBank/DDBJ databases">
        <authorList>
            <person name="Vogel A."/>
        </authorList>
    </citation>
    <scope>NUCLEOTIDE SEQUENCE [LARGE SCALE GENOMIC DNA]</scope>
</reference>
<sequence length="244" mass="26328">MEMGCNKRNKNNNGALAAVAVFLMVAAVTVAAAESEERHHYVVGGDRGWETSNFIDQINQYWSSSPRIFRVGDVLWFTYSAAQDNIVEVGSWEEYESCDLTNPIKMYTDGLNKISLDGEGIRYFASGNMDHCKNGLKLPVNVLPRDAQLAHGPSVGFANAPSPGLAQSPYSVGYGPVSSQSPSGNGWESGLSFNMMVGKQKWVKTEFVDAAAGPTAGCAPISLVGLFNLLAVGLVLLPILSYYY</sequence>
<keyword evidence="3" id="KW-0812">Transmembrane</keyword>
<dbReference type="PROSITE" id="PS51485">
    <property type="entry name" value="PHYTOCYANIN"/>
    <property type="match status" value="1"/>
</dbReference>
<keyword evidence="2" id="KW-0325">Glycoprotein</keyword>
<dbReference type="GO" id="GO:0005886">
    <property type="term" value="C:plasma membrane"/>
    <property type="evidence" value="ECO:0007669"/>
    <property type="project" value="TreeGrafter"/>
</dbReference>
<dbReference type="OrthoDB" id="1290256at2759"/>
<feature type="transmembrane region" description="Helical" evidence="3">
    <location>
        <begin position="223"/>
        <end position="243"/>
    </location>
</feature>
<keyword evidence="3" id="KW-1133">Transmembrane helix</keyword>
<dbReference type="Gene3D" id="2.60.40.420">
    <property type="entry name" value="Cupredoxins - blue copper proteins"/>
    <property type="match status" value="1"/>
</dbReference>
<dbReference type="Proteomes" id="UP000595140">
    <property type="component" value="Unassembled WGS sequence"/>
</dbReference>
<evidence type="ECO:0000256" key="1">
    <source>
        <dbReference type="ARBA" id="ARBA00023157"/>
    </source>
</evidence>
<gene>
    <name evidence="6" type="ORF">CCAM_LOCUS30691</name>
</gene>
<feature type="chain" id="PRO_5019805314" description="Phytocyanin domain-containing protein" evidence="4">
    <location>
        <begin position="34"/>
        <end position="244"/>
    </location>
</feature>
<dbReference type="SUPFAM" id="SSF49503">
    <property type="entry name" value="Cupredoxins"/>
    <property type="match status" value="1"/>
</dbReference>
<protein>
    <recommendedName>
        <fullName evidence="5">Phytocyanin domain-containing protein</fullName>
    </recommendedName>
</protein>
<dbReference type="PANTHER" id="PTHR33021:SF31">
    <property type="entry name" value="OS02G0720100 PROTEIN"/>
    <property type="match status" value="1"/>
</dbReference>
<keyword evidence="1" id="KW-1015">Disulfide bond</keyword>
<feature type="domain" description="Phytocyanin" evidence="5">
    <location>
        <begin position="39"/>
        <end position="144"/>
    </location>
</feature>
<evidence type="ECO:0000259" key="5">
    <source>
        <dbReference type="PROSITE" id="PS51485"/>
    </source>
</evidence>
<evidence type="ECO:0000313" key="6">
    <source>
        <dbReference type="EMBL" id="VFQ88915.1"/>
    </source>
</evidence>
<dbReference type="AlphaFoldDB" id="A0A484MJD9"/>
<dbReference type="PANTHER" id="PTHR33021">
    <property type="entry name" value="BLUE COPPER PROTEIN"/>
    <property type="match status" value="1"/>
</dbReference>
<evidence type="ECO:0000256" key="4">
    <source>
        <dbReference type="SAM" id="SignalP"/>
    </source>
</evidence>
<keyword evidence="3" id="KW-0472">Membrane</keyword>
<dbReference type="InterPro" id="IPR039391">
    <property type="entry name" value="Phytocyanin-like"/>
</dbReference>
<dbReference type="InterPro" id="IPR003245">
    <property type="entry name" value="Phytocyanin_dom"/>
</dbReference>
<keyword evidence="7" id="KW-1185">Reference proteome</keyword>
<dbReference type="InterPro" id="IPR008972">
    <property type="entry name" value="Cupredoxin"/>
</dbReference>
<accession>A0A484MJD9</accession>
<keyword evidence="4" id="KW-0732">Signal</keyword>
<proteinExistence type="predicted"/>
<dbReference type="GO" id="GO:0009055">
    <property type="term" value="F:electron transfer activity"/>
    <property type="evidence" value="ECO:0007669"/>
    <property type="project" value="InterPro"/>
</dbReference>
<dbReference type="FunFam" id="2.60.40.420:FF:000034">
    <property type="entry name" value="Cupredoxin superfamily protein"/>
    <property type="match status" value="1"/>
</dbReference>
<dbReference type="Pfam" id="PF02298">
    <property type="entry name" value="Cu_bind_like"/>
    <property type="match status" value="1"/>
</dbReference>
<evidence type="ECO:0000313" key="7">
    <source>
        <dbReference type="Proteomes" id="UP000595140"/>
    </source>
</evidence>
<feature type="signal peptide" evidence="4">
    <location>
        <begin position="1"/>
        <end position="33"/>
    </location>
</feature>